<evidence type="ECO:0000313" key="3">
    <source>
        <dbReference type="EMBL" id="MFC0542047.1"/>
    </source>
</evidence>
<dbReference type="EMBL" id="JBHLUD010000003">
    <property type="protein sequence ID" value="MFC0542047.1"/>
    <property type="molecule type" value="Genomic_DNA"/>
</dbReference>
<dbReference type="InterPro" id="IPR015814">
    <property type="entry name" value="Pgluconate_DH_NAD-bd_C"/>
</dbReference>
<evidence type="ECO:0000313" key="4">
    <source>
        <dbReference type="Proteomes" id="UP001589810"/>
    </source>
</evidence>
<dbReference type="Proteomes" id="UP001589810">
    <property type="component" value="Unassembled WGS sequence"/>
</dbReference>
<feature type="domain" description="Phosphogluconate dehydrogenase NAD-binding putative C-terminal" evidence="2">
    <location>
        <begin position="181"/>
        <end position="249"/>
    </location>
</feature>
<proteinExistence type="predicted"/>
<accession>A0ABV6MPC2</accession>
<dbReference type="InterPro" id="IPR036291">
    <property type="entry name" value="NAD(P)-bd_dom_sf"/>
</dbReference>
<dbReference type="Gene3D" id="1.10.1040.10">
    <property type="entry name" value="N-(1-d-carboxylethyl)-l-norvaline Dehydrogenase, domain 2"/>
    <property type="match status" value="1"/>
</dbReference>
<dbReference type="InterPro" id="IPR008927">
    <property type="entry name" value="6-PGluconate_DH-like_C_sf"/>
</dbReference>
<evidence type="ECO:0000259" key="1">
    <source>
        <dbReference type="Pfam" id="PF03807"/>
    </source>
</evidence>
<dbReference type="RefSeq" id="WP_273943166.1">
    <property type="nucleotide sequence ID" value="NZ_CP097263.1"/>
</dbReference>
<keyword evidence="4" id="KW-1185">Reference proteome</keyword>
<dbReference type="Gene3D" id="3.40.50.720">
    <property type="entry name" value="NAD(P)-binding Rossmann-like Domain"/>
    <property type="match status" value="1"/>
</dbReference>
<protein>
    <submittedName>
        <fullName evidence="3">DUF1932 domain-containing protein</fullName>
    </submittedName>
</protein>
<feature type="domain" description="Pyrroline-5-carboxylate reductase catalytic N-terminal" evidence="1">
    <location>
        <begin position="10"/>
        <end position="79"/>
    </location>
</feature>
<sequence>MTVVTLLHPGAMGAAVGRQAVSAGATVLWVGTGRSEATRRRAAEAGLVERHDVGSALAESDVVLSICPPAFAEDVAREAAGFSGVYVEANAIAPERSQRIAALLPRARVVDGGIIGGPPQRPGTRLYLSGDATGVPELFDGTALDVVVLPGEVGVASALKIAYAAYQKTTWALAAVSHAFAAAHGVGDELLAEAERLKARPLLQVDAYPDMAARGWRWAPEMLEAAEALRAAGLPDGLARGSAETMRRWDPAKDRPDLPLKDVLDLLRIG</sequence>
<dbReference type="InterPro" id="IPR028939">
    <property type="entry name" value="P5C_Rdtase_cat_N"/>
</dbReference>
<reference evidence="3 4" key="1">
    <citation type="submission" date="2024-09" db="EMBL/GenBank/DDBJ databases">
        <authorList>
            <person name="Sun Q."/>
            <person name="Mori K."/>
        </authorList>
    </citation>
    <scope>NUCLEOTIDE SEQUENCE [LARGE SCALE GENOMIC DNA]</scope>
    <source>
        <strain evidence="3 4">TBRC 1432</strain>
    </source>
</reference>
<organism evidence="3 4">
    <name type="scientific">Kutzneria chonburiensis</name>
    <dbReference type="NCBI Taxonomy" id="1483604"/>
    <lineage>
        <taxon>Bacteria</taxon>
        <taxon>Bacillati</taxon>
        <taxon>Actinomycetota</taxon>
        <taxon>Actinomycetes</taxon>
        <taxon>Pseudonocardiales</taxon>
        <taxon>Pseudonocardiaceae</taxon>
        <taxon>Kutzneria</taxon>
    </lineage>
</organism>
<dbReference type="SUPFAM" id="SSF51735">
    <property type="entry name" value="NAD(P)-binding Rossmann-fold domains"/>
    <property type="match status" value="1"/>
</dbReference>
<gene>
    <name evidence="3" type="ORF">ACFFH7_11185</name>
</gene>
<dbReference type="Pfam" id="PF03807">
    <property type="entry name" value="F420_oxidored"/>
    <property type="match status" value="1"/>
</dbReference>
<dbReference type="Pfam" id="PF09130">
    <property type="entry name" value="DUF1932"/>
    <property type="match status" value="1"/>
</dbReference>
<comment type="caution">
    <text evidence="3">The sequence shown here is derived from an EMBL/GenBank/DDBJ whole genome shotgun (WGS) entry which is preliminary data.</text>
</comment>
<dbReference type="InterPro" id="IPR013328">
    <property type="entry name" value="6PGD_dom2"/>
</dbReference>
<evidence type="ECO:0000259" key="2">
    <source>
        <dbReference type="Pfam" id="PF09130"/>
    </source>
</evidence>
<dbReference type="SUPFAM" id="SSF48179">
    <property type="entry name" value="6-phosphogluconate dehydrogenase C-terminal domain-like"/>
    <property type="match status" value="1"/>
</dbReference>
<name>A0ABV6MPC2_9PSEU</name>